<dbReference type="AlphaFoldDB" id="A0A6A6XP08"/>
<dbReference type="EMBL" id="MU001795">
    <property type="protein sequence ID" value="KAF2797918.1"/>
    <property type="molecule type" value="Genomic_DNA"/>
</dbReference>
<reference evidence="5" key="1">
    <citation type="journal article" date="2020" name="Stud. Mycol.">
        <title>101 Dothideomycetes genomes: a test case for predicting lifestyles and emergence of pathogens.</title>
        <authorList>
            <person name="Haridas S."/>
            <person name="Albert R."/>
            <person name="Binder M."/>
            <person name="Bloem J."/>
            <person name="Labutti K."/>
            <person name="Salamov A."/>
            <person name="Andreopoulos B."/>
            <person name="Baker S."/>
            <person name="Barry K."/>
            <person name="Bills G."/>
            <person name="Bluhm B."/>
            <person name="Cannon C."/>
            <person name="Castanera R."/>
            <person name="Culley D."/>
            <person name="Daum C."/>
            <person name="Ezra D."/>
            <person name="Gonzalez J."/>
            <person name="Henrissat B."/>
            <person name="Kuo A."/>
            <person name="Liang C."/>
            <person name="Lipzen A."/>
            <person name="Lutzoni F."/>
            <person name="Magnuson J."/>
            <person name="Mondo S."/>
            <person name="Nolan M."/>
            <person name="Ohm R."/>
            <person name="Pangilinan J."/>
            <person name="Park H.-J."/>
            <person name="Ramirez L."/>
            <person name="Alfaro M."/>
            <person name="Sun H."/>
            <person name="Tritt A."/>
            <person name="Yoshinaga Y."/>
            <person name="Zwiers L.-H."/>
            <person name="Turgeon B."/>
            <person name="Goodwin S."/>
            <person name="Spatafora J."/>
            <person name="Crous P."/>
            <person name="Grigoriev I."/>
        </authorList>
    </citation>
    <scope>NUCLEOTIDE SEQUENCE</scope>
    <source>
        <strain evidence="5">CBS 109.77</strain>
    </source>
</reference>
<dbReference type="Pfam" id="PF22939">
    <property type="entry name" value="WHD_GPIID"/>
    <property type="match status" value="1"/>
</dbReference>
<dbReference type="PANTHER" id="PTHR10039:SF15">
    <property type="entry name" value="NACHT DOMAIN-CONTAINING PROTEIN"/>
    <property type="match status" value="1"/>
</dbReference>
<dbReference type="Proteomes" id="UP000799757">
    <property type="component" value="Unassembled WGS sequence"/>
</dbReference>
<feature type="domain" description="GPI inositol-deacylase winged helix" evidence="3">
    <location>
        <begin position="590"/>
        <end position="678"/>
    </location>
</feature>
<dbReference type="Gene3D" id="3.40.50.300">
    <property type="entry name" value="P-loop containing nucleotide triphosphate hydrolases"/>
    <property type="match status" value="1"/>
</dbReference>
<keyword evidence="6" id="KW-1185">Reference proteome</keyword>
<dbReference type="OrthoDB" id="4772757at2759"/>
<evidence type="ECO:0000256" key="2">
    <source>
        <dbReference type="SAM" id="MobiDB-lite"/>
    </source>
</evidence>
<name>A0A6A6XP08_9PLEO</name>
<dbReference type="InterPro" id="IPR056884">
    <property type="entry name" value="NPHP3-like_N"/>
</dbReference>
<dbReference type="PANTHER" id="PTHR10039">
    <property type="entry name" value="AMELOGENIN"/>
    <property type="match status" value="1"/>
</dbReference>
<evidence type="ECO:0000256" key="1">
    <source>
        <dbReference type="ARBA" id="ARBA00022737"/>
    </source>
</evidence>
<dbReference type="Pfam" id="PF24883">
    <property type="entry name" value="NPHP3_N"/>
    <property type="match status" value="1"/>
</dbReference>
<protein>
    <submittedName>
        <fullName evidence="5">Uncharacterized protein</fullName>
    </submittedName>
</protein>
<evidence type="ECO:0000259" key="4">
    <source>
        <dbReference type="Pfam" id="PF24883"/>
    </source>
</evidence>
<feature type="region of interest" description="Disordered" evidence="2">
    <location>
        <begin position="712"/>
        <end position="755"/>
    </location>
</feature>
<evidence type="ECO:0000313" key="5">
    <source>
        <dbReference type="EMBL" id="KAF2797918.1"/>
    </source>
</evidence>
<dbReference type="InterPro" id="IPR054471">
    <property type="entry name" value="GPIID_WHD"/>
</dbReference>
<feature type="compositionally biased region" description="Polar residues" evidence="2">
    <location>
        <begin position="717"/>
        <end position="726"/>
    </location>
</feature>
<dbReference type="InterPro" id="IPR027417">
    <property type="entry name" value="P-loop_NTPase"/>
</dbReference>
<sequence>MWPPSIELAMTDPSPDALFDEAIEAIQSTISEEDRRTFCHHADITSLVEDLRSICASNQQEHQRLVTCSMKIALFSRSFAPYFDTVGKFDQVRPHWLGWFWGCIGLVFKVGSNHVLFLEKITDMFEAVAHVLPQYRRFNESTQRRSGGKQDHRLTSLMSYVYADIIQFCLDLYRIFTRGSQGAKLRHRVSSFSAVLWRPLDSRFAQLEKRLSLHRKWFEGEKEIQNLDLLAQHRKDYLDFLNTQTEVNGEVEAERMSRRLRRVDKVKAWLSNCCAYRDVYEHRIRQRHPNSCAWFLDTPKYCKWKNTPFDGRLANDTDNLQTSWHERILFIQAKPGFGKTFLAGQVIDDLTTGAEDLNISDEPPTIAFFHFNAAHVYCTHPNDAFRAIAVQLVHTHRHDRATLDALALLMRKTTGQGKASSDEVLAVCSLLLRQHSTFLVIDGIDECSDTNLFLTTLPELCRKSDTRVLLFSRPNIEIPSTYQKWASDSPHIVALGETQNAADIDSYMTENLNRLADQGFFGISMDRSLINQVSGRSNGVFLWASLLLKYLQSPGLSSEERRSALEQAHLLEGLEALYRGILTMLDRRNEREKRVAIDVFRWLSLSIRRLCIAGMQAALAITPGQPTTSDQYLSNFAESIPHLTGGLVEVTDCSVQFTHRSVKEYLQSPEFQDSDFSLFDESTMHAHLAARCISFLANDVPKRPLHRLQPYVRPTTPRATGSGTSFRTERSGDSGYKSMSSASDTDGVATESSRTTPTCFDDDIPFLRYSSLCWPVHLTRALSNPRPRLDPTVHSNTSPFLRTPWLPALSQFLTDRTAVTAWVEASWRYSLPPNISRLIPLLLIIKSEIPPATVGGRELRWVVNGLRQLSDALNELKGDYGTTLRDNPSLIWQWNIQAATEEAFWPVWDERRGRVHRA</sequence>
<keyword evidence="1" id="KW-0677">Repeat</keyword>
<gene>
    <name evidence="5" type="ORF">K505DRAFT_125958</name>
</gene>
<organism evidence="5 6">
    <name type="scientific">Melanomma pulvis-pyrius CBS 109.77</name>
    <dbReference type="NCBI Taxonomy" id="1314802"/>
    <lineage>
        <taxon>Eukaryota</taxon>
        <taxon>Fungi</taxon>
        <taxon>Dikarya</taxon>
        <taxon>Ascomycota</taxon>
        <taxon>Pezizomycotina</taxon>
        <taxon>Dothideomycetes</taxon>
        <taxon>Pleosporomycetidae</taxon>
        <taxon>Pleosporales</taxon>
        <taxon>Melanommataceae</taxon>
        <taxon>Melanomma</taxon>
    </lineage>
</organism>
<feature type="domain" description="Nephrocystin 3-like N-terminal" evidence="4">
    <location>
        <begin position="291"/>
        <end position="473"/>
    </location>
</feature>
<evidence type="ECO:0000313" key="6">
    <source>
        <dbReference type="Proteomes" id="UP000799757"/>
    </source>
</evidence>
<accession>A0A6A6XP08</accession>
<feature type="compositionally biased region" description="Polar residues" evidence="2">
    <location>
        <begin position="737"/>
        <end position="755"/>
    </location>
</feature>
<dbReference type="SUPFAM" id="SSF52540">
    <property type="entry name" value="P-loop containing nucleoside triphosphate hydrolases"/>
    <property type="match status" value="1"/>
</dbReference>
<evidence type="ECO:0000259" key="3">
    <source>
        <dbReference type="Pfam" id="PF22939"/>
    </source>
</evidence>
<proteinExistence type="predicted"/>